<dbReference type="RefSeq" id="XP_003058264.1">
    <property type="nucleotide sequence ID" value="XM_003058218.1"/>
</dbReference>
<dbReference type="OrthoDB" id="10646061at2759"/>
<evidence type="ECO:0000313" key="3">
    <source>
        <dbReference type="Proteomes" id="UP000001876"/>
    </source>
</evidence>
<feature type="region of interest" description="Disordered" evidence="1">
    <location>
        <begin position="147"/>
        <end position="234"/>
    </location>
</feature>
<organism evidence="3">
    <name type="scientific">Micromonas pusilla (strain CCMP1545)</name>
    <name type="common">Picoplanktonic green alga</name>
    <dbReference type="NCBI Taxonomy" id="564608"/>
    <lineage>
        <taxon>Eukaryota</taxon>
        <taxon>Viridiplantae</taxon>
        <taxon>Chlorophyta</taxon>
        <taxon>Mamiellophyceae</taxon>
        <taxon>Mamiellales</taxon>
        <taxon>Mamiellaceae</taxon>
        <taxon>Micromonas</taxon>
    </lineage>
</organism>
<name>C1MR97_MICPC</name>
<feature type="compositionally biased region" description="Basic residues" evidence="1">
    <location>
        <begin position="1"/>
        <end position="11"/>
    </location>
</feature>
<reference evidence="2 3" key="1">
    <citation type="journal article" date="2009" name="Science">
        <title>Green evolution and dynamic adaptations revealed by genomes of the marine picoeukaryotes Micromonas.</title>
        <authorList>
            <person name="Worden A.Z."/>
            <person name="Lee J.H."/>
            <person name="Mock T."/>
            <person name="Rouze P."/>
            <person name="Simmons M.P."/>
            <person name="Aerts A.L."/>
            <person name="Allen A.E."/>
            <person name="Cuvelier M.L."/>
            <person name="Derelle E."/>
            <person name="Everett M.V."/>
            <person name="Foulon E."/>
            <person name="Grimwood J."/>
            <person name="Gundlach H."/>
            <person name="Henrissat B."/>
            <person name="Napoli C."/>
            <person name="McDonald S.M."/>
            <person name="Parker M.S."/>
            <person name="Rombauts S."/>
            <person name="Salamov A."/>
            <person name="Von Dassow P."/>
            <person name="Badger J.H."/>
            <person name="Coutinho P.M."/>
            <person name="Demir E."/>
            <person name="Dubchak I."/>
            <person name="Gentemann C."/>
            <person name="Eikrem W."/>
            <person name="Gready J.E."/>
            <person name="John U."/>
            <person name="Lanier W."/>
            <person name="Lindquist E.A."/>
            <person name="Lucas S."/>
            <person name="Mayer K.F."/>
            <person name="Moreau H."/>
            <person name="Not F."/>
            <person name="Otillar R."/>
            <person name="Panaud O."/>
            <person name="Pangilinan J."/>
            <person name="Paulsen I."/>
            <person name="Piegu B."/>
            <person name="Poliakov A."/>
            <person name="Robbens S."/>
            <person name="Schmutz J."/>
            <person name="Toulza E."/>
            <person name="Wyss T."/>
            <person name="Zelensky A."/>
            <person name="Zhou K."/>
            <person name="Armbrust E.V."/>
            <person name="Bhattacharya D."/>
            <person name="Goodenough U.W."/>
            <person name="Van de Peer Y."/>
            <person name="Grigoriev I.V."/>
        </authorList>
    </citation>
    <scope>NUCLEOTIDE SEQUENCE [LARGE SCALE GENOMIC DNA]</scope>
    <source>
        <strain evidence="2 3">CCMP1545</strain>
    </source>
</reference>
<dbReference type="KEGG" id="mpp:MICPUCDRAFT_57577"/>
<feature type="compositionally biased region" description="Polar residues" evidence="1">
    <location>
        <begin position="181"/>
        <end position="196"/>
    </location>
</feature>
<feature type="region of interest" description="Disordered" evidence="1">
    <location>
        <begin position="1"/>
        <end position="31"/>
    </location>
</feature>
<accession>C1MR97</accession>
<sequence length="347" mass="37986">MPSPVGKKRARSSSGDDPGPPQPKKSSARPIYYRRRASASPNLFSFVVSAFLHTSEWPRNDFKLQHVFGGSIARGSKWYAKLKNEDAVLDFIHAILRLASPHRVPRAPPRSLLKRMFVNGKTQGYTVDVDVLHALGSSVEELRSLLEKTPGGPHDHRAKGGATQPLFVPCPNDDEYAMGSDTETPPNTPPQNYSPQREQRTRSSSPDDSGGEDGSGTSKRAKRGRGRPPAVAATIAAPTTPMTQPMQPMQPMQMMPMQMQPGPPVYVHYGQPPPMNGAPVMYPAMQTVPMQQFYYNYDTAGIAYCNGTASAPTNKVEEDWVDTAIVSPSTSNRNLQEFIHGELGLAM</sequence>
<dbReference type="EMBL" id="GG663738">
    <property type="protein sequence ID" value="EEH58215.1"/>
    <property type="molecule type" value="Genomic_DNA"/>
</dbReference>
<dbReference type="Proteomes" id="UP000001876">
    <property type="component" value="Unassembled WGS sequence"/>
</dbReference>
<keyword evidence="3" id="KW-1185">Reference proteome</keyword>
<dbReference type="AlphaFoldDB" id="C1MR97"/>
<dbReference type="GeneID" id="9683333"/>
<evidence type="ECO:0000256" key="1">
    <source>
        <dbReference type="SAM" id="MobiDB-lite"/>
    </source>
</evidence>
<gene>
    <name evidence="2" type="ORF">MICPUCDRAFT_57577</name>
</gene>
<evidence type="ECO:0000313" key="2">
    <source>
        <dbReference type="EMBL" id="EEH58215.1"/>
    </source>
</evidence>
<protein>
    <submittedName>
        <fullName evidence="2">Predicted protein</fullName>
    </submittedName>
</protein>
<proteinExistence type="predicted"/>